<feature type="transmembrane region" description="Helical" evidence="1">
    <location>
        <begin position="421"/>
        <end position="441"/>
    </location>
</feature>
<keyword evidence="1" id="KW-0472">Membrane</keyword>
<feature type="transmembrane region" description="Helical" evidence="1">
    <location>
        <begin position="244"/>
        <end position="267"/>
    </location>
</feature>
<evidence type="ECO:0000313" key="3">
    <source>
        <dbReference type="Proteomes" id="UP000643810"/>
    </source>
</evidence>
<dbReference type="Pfam" id="PF13347">
    <property type="entry name" value="MFS_2"/>
    <property type="match status" value="1"/>
</dbReference>
<dbReference type="InterPro" id="IPR039672">
    <property type="entry name" value="MFS_2"/>
</dbReference>
<reference evidence="2 3" key="1">
    <citation type="submission" date="2020-08" db="EMBL/GenBank/DDBJ databases">
        <title>Genome public.</title>
        <authorList>
            <person name="Liu C."/>
            <person name="Sun Q."/>
        </authorList>
    </citation>
    <scope>NUCLEOTIDE SEQUENCE [LARGE SCALE GENOMIC DNA]</scope>
    <source>
        <strain evidence="2 3">NSJ-9</strain>
    </source>
</reference>
<feature type="transmembrane region" description="Helical" evidence="1">
    <location>
        <begin position="117"/>
        <end position="137"/>
    </location>
</feature>
<evidence type="ECO:0000313" key="2">
    <source>
        <dbReference type="EMBL" id="MBC5686974.1"/>
    </source>
</evidence>
<accession>A0ABR7GI63</accession>
<gene>
    <name evidence="2" type="ORF">H8R94_10220</name>
</gene>
<feature type="transmembrane region" description="Helical" evidence="1">
    <location>
        <begin position="191"/>
        <end position="213"/>
    </location>
</feature>
<protein>
    <submittedName>
        <fullName evidence="2">MFS transporter</fullName>
    </submittedName>
</protein>
<keyword evidence="1" id="KW-1133">Transmembrane helix</keyword>
<feature type="transmembrane region" description="Helical" evidence="1">
    <location>
        <begin position="158"/>
        <end position="179"/>
    </location>
</feature>
<dbReference type="EMBL" id="JACOPG010000004">
    <property type="protein sequence ID" value="MBC5686974.1"/>
    <property type="molecule type" value="Genomic_DNA"/>
</dbReference>
<dbReference type="PANTHER" id="PTHR11328">
    <property type="entry name" value="MAJOR FACILITATOR SUPERFAMILY DOMAIN-CONTAINING PROTEIN"/>
    <property type="match status" value="1"/>
</dbReference>
<comment type="caution">
    <text evidence="2">The sequence shown here is derived from an EMBL/GenBank/DDBJ whole genome shotgun (WGS) entry which is preliminary data.</text>
</comment>
<organism evidence="2 3">
    <name type="scientific">Roseburia lenta</name>
    <dbReference type="NCBI Taxonomy" id="2763061"/>
    <lineage>
        <taxon>Bacteria</taxon>
        <taxon>Bacillati</taxon>
        <taxon>Bacillota</taxon>
        <taxon>Clostridia</taxon>
        <taxon>Lachnospirales</taxon>
        <taxon>Lachnospiraceae</taxon>
        <taxon>Roseburia</taxon>
    </lineage>
</organism>
<dbReference type="InterPro" id="IPR036259">
    <property type="entry name" value="MFS_trans_sf"/>
</dbReference>
<dbReference type="InterPro" id="IPR001927">
    <property type="entry name" value="Na/Gal_symport"/>
</dbReference>
<sequence>MAKNKQEKPYGVTSGGEKLAYALGDLGSNFVWTFCSSWLTLYYTDSVLLAAGMVGTMMLILRLFDGVSDILFGIMIEKTHTKMGKARPWFGASIIPLVVTQLLVYNVPSQASLGAKTVWVIVTYFLLTVVFYTINNLSYHAMLSRFSLDPDDRSKVSSVRGIFAFLAGLLLSIMTPAILNGNGGSKVQAAWTKTALIFSILCLILQAITFFTVKEKRNVGEDNTTEMPHGDIKVGLKALLHTKYFYISIIVFVCTYILNGLVLAAHVYFTRDVLGNADFYSIVAIVSVVSTIIGIAIAPKMFVKLTKRRTLMFGSVIYIIGCVVGLLGARNLPLVLLATAITGLGLAPYVTGIFTFAPDIVDLLEVQTGERFEGMVTAVNSVGVKVGTGLASAFLGWGLAIGQYNGALDVQPASVATAETALIYGLPILMCIICIVAMAFWDIQKVLHQEH</sequence>
<name>A0ABR7GI63_9FIRM</name>
<feature type="transmembrane region" description="Helical" evidence="1">
    <location>
        <begin position="20"/>
        <end position="41"/>
    </location>
</feature>
<feature type="transmembrane region" description="Helical" evidence="1">
    <location>
        <begin position="86"/>
        <end position="105"/>
    </location>
</feature>
<feature type="transmembrane region" description="Helical" evidence="1">
    <location>
        <begin position="310"/>
        <end position="329"/>
    </location>
</feature>
<keyword evidence="1" id="KW-0812">Transmembrane</keyword>
<dbReference type="PANTHER" id="PTHR11328:SF24">
    <property type="entry name" value="MAJOR FACILITATOR SUPERFAMILY (MFS) PROFILE DOMAIN-CONTAINING PROTEIN"/>
    <property type="match status" value="1"/>
</dbReference>
<dbReference type="CDD" id="cd17332">
    <property type="entry name" value="MFS_MelB_like"/>
    <property type="match status" value="1"/>
</dbReference>
<evidence type="ECO:0000256" key="1">
    <source>
        <dbReference type="SAM" id="Phobius"/>
    </source>
</evidence>
<keyword evidence="3" id="KW-1185">Reference proteome</keyword>
<dbReference type="NCBIfam" id="TIGR00792">
    <property type="entry name" value="gph"/>
    <property type="match status" value="1"/>
</dbReference>
<dbReference type="SUPFAM" id="SSF103473">
    <property type="entry name" value="MFS general substrate transporter"/>
    <property type="match status" value="1"/>
</dbReference>
<feature type="transmembrane region" description="Helical" evidence="1">
    <location>
        <begin position="335"/>
        <end position="357"/>
    </location>
</feature>
<proteinExistence type="predicted"/>
<feature type="transmembrane region" description="Helical" evidence="1">
    <location>
        <begin position="279"/>
        <end position="298"/>
    </location>
</feature>
<dbReference type="Proteomes" id="UP000643810">
    <property type="component" value="Unassembled WGS sequence"/>
</dbReference>
<feature type="transmembrane region" description="Helical" evidence="1">
    <location>
        <begin position="47"/>
        <end position="65"/>
    </location>
</feature>
<dbReference type="Gene3D" id="1.20.1250.20">
    <property type="entry name" value="MFS general substrate transporter like domains"/>
    <property type="match status" value="1"/>
</dbReference>
<dbReference type="RefSeq" id="WP_158573089.1">
    <property type="nucleotide sequence ID" value="NZ_JACOPG010000004.1"/>
</dbReference>
<feature type="transmembrane region" description="Helical" evidence="1">
    <location>
        <begin position="378"/>
        <end position="401"/>
    </location>
</feature>